<sequence>LDDLCSLLHLGRDDEFLRSVNVHVLNLFSNLIVDGIIREHLKAHIGRFFDVKLSLCTAELVALLRLLGNFSMMDDACVSVGKYFSEVFEYVASESNVVRRQAWTVLLNLSCNKRCVDVILKTEAFDGFETGVKGIFTEKNEVILLKSIKFLCNVYQGMRIQNRKPFSRESILNALLSAKANLILQATLFLTQAGSASEEFADAQRLLLMLEDC</sequence>
<evidence type="ECO:0000313" key="2">
    <source>
        <dbReference type="WBParaSite" id="TASK_0000813001-mRNA-1"/>
    </source>
</evidence>
<feature type="domain" description="Armadillo repeat-containing" evidence="1">
    <location>
        <begin position="21"/>
        <end position="164"/>
    </location>
</feature>
<dbReference type="WBParaSite" id="TASK_0000813001-mRNA-1">
    <property type="protein sequence ID" value="TASK_0000813001-mRNA-1"/>
    <property type="gene ID" value="TASK_0000813001"/>
</dbReference>
<name>A0A0R3WBU6_TAEAS</name>
<dbReference type="InterPro" id="IPR016024">
    <property type="entry name" value="ARM-type_fold"/>
</dbReference>
<reference evidence="2" key="1">
    <citation type="submission" date="2017-02" db="UniProtKB">
        <authorList>
            <consortium name="WormBaseParasite"/>
        </authorList>
    </citation>
    <scope>IDENTIFICATION</scope>
</reference>
<dbReference type="SUPFAM" id="SSF48371">
    <property type="entry name" value="ARM repeat"/>
    <property type="match status" value="1"/>
</dbReference>
<proteinExistence type="predicted"/>
<organism evidence="2">
    <name type="scientific">Taenia asiatica</name>
    <name type="common">Asian tapeworm</name>
    <dbReference type="NCBI Taxonomy" id="60517"/>
    <lineage>
        <taxon>Eukaryota</taxon>
        <taxon>Metazoa</taxon>
        <taxon>Spiralia</taxon>
        <taxon>Lophotrochozoa</taxon>
        <taxon>Platyhelminthes</taxon>
        <taxon>Cestoda</taxon>
        <taxon>Eucestoda</taxon>
        <taxon>Cyclophyllidea</taxon>
        <taxon>Taeniidae</taxon>
        <taxon>Taenia</taxon>
    </lineage>
</organism>
<dbReference type="Pfam" id="PF04826">
    <property type="entry name" value="Arm_2"/>
    <property type="match status" value="1"/>
</dbReference>
<protein>
    <submittedName>
        <fullName evidence="2">Arm_2 domain-containing protein</fullName>
    </submittedName>
</protein>
<accession>A0A0R3WBU6</accession>
<dbReference type="InterPro" id="IPR006911">
    <property type="entry name" value="ARM-rpt_dom"/>
</dbReference>
<evidence type="ECO:0000259" key="1">
    <source>
        <dbReference type="Pfam" id="PF04826"/>
    </source>
</evidence>
<dbReference type="AlphaFoldDB" id="A0A0R3WBU6"/>